<keyword evidence="12" id="KW-1185">Reference proteome</keyword>
<keyword evidence="3" id="KW-0597">Phosphoprotein</keyword>
<accession>A0ABP7RTF4</accession>
<keyword evidence="8" id="KW-0902">Two-component regulatory system</keyword>
<feature type="transmembrane region" description="Helical" evidence="9">
    <location>
        <begin position="172"/>
        <end position="189"/>
    </location>
</feature>
<keyword evidence="6" id="KW-0418">Kinase</keyword>
<keyword evidence="9" id="KW-0812">Transmembrane</keyword>
<feature type="transmembrane region" description="Helical" evidence="9">
    <location>
        <begin position="62"/>
        <end position="78"/>
    </location>
</feature>
<feature type="transmembrane region" description="Helical" evidence="9">
    <location>
        <begin position="108"/>
        <end position="130"/>
    </location>
</feature>
<dbReference type="InterPro" id="IPR050482">
    <property type="entry name" value="Sensor_HK_TwoCompSys"/>
</dbReference>
<sequence>MAEGGHGRVADPLPAAVVVACCLVDNSLASWQALMRRQWPIALALGLLLVAELVSTGPTRDLLALPPAVLLAAVAVISPRRPIDAAFIGAAMLVGTSLGYSFTGTDTFAVFSPVSPSETASMMVLIATVVRSAPGRWATTAVVTIWFSGLVAAIFRPHNARSGWSLNNFDEAFPTFMLFALAVGTGLYFRAREKDRQRTVTHAVTSAQQQERIALARELHDVVAHHVTGIVVQAQAAMIVAEKDPLAAQRILPSVARSGSDALTAMRRLVGTLRDADARIGVDAAESATADLAADVRKVVEEAREIGPPIELRIDLRAEVPAEVARSVLRLVQEALTNAHKHALNASVIKIDVISEEGRTRVVVADDGQGSAHDPIGGSGGYGLVGMRERVELLGGRFSAGRGWKGGWEVFAELPVGEAKQ</sequence>
<dbReference type="Gene3D" id="1.20.5.1930">
    <property type="match status" value="1"/>
</dbReference>
<evidence type="ECO:0000256" key="2">
    <source>
        <dbReference type="ARBA" id="ARBA00012438"/>
    </source>
</evidence>
<evidence type="ECO:0000256" key="8">
    <source>
        <dbReference type="ARBA" id="ARBA00023012"/>
    </source>
</evidence>
<evidence type="ECO:0000313" key="11">
    <source>
        <dbReference type="EMBL" id="GAA4002008.1"/>
    </source>
</evidence>
<proteinExistence type="predicted"/>
<evidence type="ECO:0000256" key="7">
    <source>
        <dbReference type="ARBA" id="ARBA00022840"/>
    </source>
</evidence>
<feature type="transmembrane region" description="Helical" evidence="9">
    <location>
        <begin position="39"/>
        <end position="56"/>
    </location>
</feature>
<keyword evidence="9" id="KW-0472">Membrane</keyword>
<dbReference type="InterPro" id="IPR011712">
    <property type="entry name" value="Sig_transdc_His_kin_sub3_dim/P"/>
</dbReference>
<feature type="domain" description="Histidine kinase/HSP90-like ATPase" evidence="10">
    <location>
        <begin position="323"/>
        <end position="418"/>
    </location>
</feature>
<dbReference type="Gene3D" id="3.30.565.10">
    <property type="entry name" value="Histidine kinase-like ATPase, C-terminal domain"/>
    <property type="match status" value="1"/>
</dbReference>
<organism evidence="11 12">
    <name type="scientific">Allokutzneria multivorans</name>
    <dbReference type="NCBI Taxonomy" id="1142134"/>
    <lineage>
        <taxon>Bacteria</taxon>
        <taxon>Bacillati</taxon>
        <taxon>Actinomycetota</taxon>
        <taxon>Actinomycetes</taxon>
        <taxon>Pseudonocardiales</taxon>
        <taxon>Pseudonocardiaceae</taxon>
        <taxon>Allokutzneria</taxon>
    </lineage>
</organism>
<evidence type="ECO:0000256" key="5">
    <source>
        <dbReference type="ARBA" id="ARBA00022741"/>
    </source>
</evidence>
<evidence type="ECO:0000256" key="1">
    <source>
        <dbReference type="ARBA" id="ARBA00000085"/>
    </source>
</evidence>
<protein>
    <recommendedName>
        <fullName evidence="2">histidine kinase</fullName>
        <ecNumber evidence="2">2.7.13.3</ecNumber>
    </recommendedName>
</protein>
<dbReference type="PANTHER" id="PTHR24421:SF10">
    <property type="entry name" value="NITRATE_NITRITE SENSOR PROTEIN NARQ"/>
    <property type="match status" value="1"/>
</dbReference>
<feature type="transmembrane region" description="Helical" evidence="9">
    <location>
        <begin position="137"/>
        <end position="156"/>
    </location>
</feature>
<keyword evidence="7" id="KW-0067">ATP-binding</keyword>
<keyword evidence="9" id="KW-1133">Transmembrane helix</keyword>
<dbReference type="SUPFAM" id="SSF55874">
    <property type="entry name" value="ATPase domain of HSP90 chaperone/DNA topoisomerase II/histidine kinase"/>
    <property type="match status" value="1"/>
</dbReference>
<dbReference type="Pfam" id="PF07730">
    <property type="entry name" value="HisKA_3"/>
    <property type="match status" value="1"/>
</dbReference>
<comment type="caution">
    <text evidence="11">The sequence shown here is derived from an EMBL/GenBank/DDBJ whole genome shotgun (WGS) entry which is preliminary data.</text>
</comment>
<gene>
    <name evidence="11" type="ORF">GCM10022247_23420</name>
</gene>
<dbReference type="CDD" id="cd16917">
    <property type="entry name" value="HATPase_UhpB-NarQ-NarX-like"/>
    <property type="match status" value="1"/>
</dbReference>
<evidence type="ECO:0000259" key="10">
    <source>
        <dbReference type="SMART" id="SM00387"/>
    </source>
</evidence>
<dbReference type="InterPro" id="IPR003594">
    <property type="entry name" value="HATPase_dom"/>
</dbReference>
<comment type="catalytic activity">
    <reaction evidence="1">
        <text>ATP + protein L-histidine = ADP + protein N-phospho-L-histidine.</text>
        <dbReference type="EC" id="2.7.13.3"/>
    </reaction>
</comment>
<keyword evidence="4" id="KW-0808">Transferase</keyword>
<dbReference type="InterPro" id="IPR036890">
    <property type="entry name" value="HATPase_C_sf"/>
</dbReference>
<dbReference type="EC" id="2.7.13.3" evidence="2"/>
<reference evidence="12" key="1">
    <citation type="journal article" date="2019" name="Int. J. Syst. Evol. Microbiol.">
        <title>The Global Catalogue of Microorganisms (GCM) 10K type strain sequencing project: providing services to taxonomists for standard genome sequencing and annotation.</title>
        <authorList>
            <consortium name="The Broad Institute Genomics Platform"/>
            <consortium name="The Broad Institute Genome Sequencing Center for Infectious Disease"/>
            <person name="Wu L."/>
            <person name="Ma J."/>
        </authorList>
    </citation>
    <scope>NUCLEOTIDE SEQUENCE [LARGE SCALE GENOMIC DNA]</scope>
    <source>
        <strain evidence="12">JCM 17342</strain>
    </source>
</reference>
<dbReference type="Pfam" id="PF02518">
    <property type="entry name" value="HATPase_c"/>
    <property type="match status" value="1"/>
</dbReference>
<evidence type="ECO:0000256" key="6">
    <source>
        <dbReference type="ARBA" id="ARBA00022777"/>
    </source>
</evidence>
<evidence type="ECO:0000313" key="12">
    <source>
        <dbReference type="Proteomes" id="UP001501747"/>
    </source>
</evidence>
<dbReference type="PANTHER" id="PTHR24421">
    <property type="entry name" value="NITRATE/NITRITE SENSOR PROTEIN NARX-RELATED"/>
    <property type="match status" value="1"/>
</dbReference>
<evidence type="ECO:0000256" key="3">
    <source>
        <dbReference type="ARBA" id="ARBA00022553"/>
    </source>
</evidence>
<dbReference type="SMART" id="SM00387">
    <property type="entry name" value="HATPase_c"/>
    <property type="match status" value="1"/>
</dbReference>
<name>A0ABP7RTF4_9PSEU</name>
<keyword evidence="5" id="KW-0547">Nucleotide-binding</keyword>
<evidence type="ECO:0000256" key="4">
    <source>
        <dbReference type="ARBA" id="ARBA00022679"/>
    </source>
</evidence>
<dbReference type="Proteomes" id="UP001501747">
    <property type="component" value="Unassembled WGS sequence"/>
</dbReference>
<dbReference type="EMBL" id="BAABAL010000006">
    <property type="protein sequence ID" value="GAA4002008.1"/>
    <property type="molecule type" value="Genomic_DNA"/>
</dbReference>
<feature type="transmembrane region" description="Helical" evidence="9">
    <location>
        <begin position="85"/>
        <end position="102"/>
    </location>
</feature>
<evidence type="ECO:0000256" key="9">
    <source>
        <dbReference type="SAM" id="Phobius"/>
    </source>
</evidence>